<dbReference type="Proteomes" id="UP000001975">
    <property type="component" value="Plasmid PL47"/>
</dbReference>
<evidence type="ECO:0000313" key="1">
    <source>
        <dbReference type="EMBL" id="CAJ51107.1"/>
    </source>
</evidence>
<geneLocation type="plasmid" evidence="1 2">
    <name>PL47</name>
</geneLocation>
<reference evidence="1 2" key="1">
    <citation type="journal article" date="2006" name="BMC Genomics">
        <title>The genome of the square archaeon Haloquadratum walsbyi: life at the limits of water activity.</title>
        <authorList>
            <person name="Bolhuis H.H."/>
            <person name="Palm P.P."/>
            <person name="Wende A.W."/>
            <person name="Falb M.M."/>
            <person name="Rampp M.M."/>
            <person name="Rodriguez-Valera F.F."/>
            <person name="Pfeiffer F.F."/>
            <person name="Oesterhelt D.D."/>
        </authorList>
    </citation>
    <scope>NUCLEOTIDE SEQUENCE [LARGE SCALE GENOMIC DNA]</scope>
    <source>
        <strain evidence="2">DSM 16790 / HBSQ001</strain>
        <plasmid evidence="2">Plasmid PL47</plasmid>
    </source>
</reference>
<dbReference type="EMBL" id="AM180089">
    <property type="protein sequence ID" value="CAJ51107.1"/>
    <property type="molecule type" value="Genomic_DNA"/>
</dbReference>
<keyword evidence="2" id="KW-1185">Reference proteome</keyword>
<protein>
    <submittedName>
        <fullName evidence="1">Uncharacterized protein</fullName>
    </submittedName>
</protein>
<dbReference type="eggNOG" id="arCOG12105">
    <property type="taxonomic scope" value="Archaea"/>
</dbReference>
<sequence>MSESESPGGNSPSDMNAADSINAFVDAFIKALKSADGEVDQETIDALEQQGRRLGDAFEMKIKQRQKKIERLQNELAKYKE</sequence>
<name>Q18DF9_HALWD</name>
<evidence type="ECO:0000313" key="2">
    <source>
        <dbReference type="Proteomes" id="UP000001975"/>
    </source>
</evidence>
<keyword evidence="1" id="KW-0614">Plasmid</keyword>
<proteinExistence type="predicted"/>
<dbReference type="AlphaFoldDB" id="Q18DF9"/>
<dbReference type="HOGENOM" id="CLU_2565676_0_0_2"/>
<accession>Q18DF9</accession>
<dbReference type="KEGG" id="hwa:HQ_4017A"/>
<gene>
    <name evidence="1" type="ordered locus">HQ_4017A</name>
</gene>
<organism evidence="1 2">
    <name type="scientific">Haloquadratum walsbyi (strain DSM 16790 / HBSQ001)</name>
    <dbReference type="NCBI Taxonomy" id="362976"/>
    <lineage>
        <taxon>Archaea</taxon>
        <taxon>Methanobacteriati</taxon>
        <taxon>Methanobacteriota</taxon>
        <taxon>Stenosarchaea group</taxon>
        <taxon>Halobacteria</taxon>
        <taxon>Halobacteriales</taxon>
        <taxon>Haloferacaceae</taxon>
        <taxon>Haloquadratum</taxon>
    </lineage>
</organism>